<proteinExistence type="predicted"/>
<comment type="caution">
    <text evidence="1">The sequence shown here is derived from an EMBL/GenBank/DDBJ whole genome shotgun (WGS) entry which is preliminary data.</text>
</comment>
<dbReference type="AlphaFoldDB" id="A0AAW1X494"/>
<dbReference type="EMBL" id="JBEDUW010000004">
    <property type="protein sequence ID" value="KAK9931173.1"/>
    <property type="molecule type" value="Genomic_DNA"/>
</dbReference>
<organism evidence="1 2">
    <name type="scientific">Rubus argutus</name>
    <name type="common">Southern blackberry</name>
    <dbReference type="NCBI Taxonomy" id="59490"/>
    <lineage>
        <taxon>Eukaryota</taxon>
        <taxon>Viridiplantae</taxon>
        <taxon>Streptophyta</taxon>
        <taxon>Embryophyta</taxon>
        <taxon>Tracheophyta</taxon>
        <taxon>Spermatophyta</taxon>
        <taxon>Magnoliopsida</taxon>
        <taxon>eudicotyledons</taxon>
        <taxon>Gunneridae</taxon>
        <taxon>Pentapetalae</taxon>
        <taxon>rosids</taxon>
        <taxon>fabids</taxon>
        <taxon>Rosales</taxon>
        <taxon>Rosaceae</taxon>
        <taxon>Rosoideae</taxon>
        <taxon>Rosoideae incertae sedis</taxon>
        <taxon>Rubus</taxon>
    </lineage>
</organism>
<dbReference type="Proteomes" id="UP001457282">
    <property type="component" value="Unassembled WGS sequence"/>
</dbReference>
<sequence>MTRIPGSVKSTVIEGSKIVLFGGWLDDDDDLGDVCGFETRRDPTNFCWSYTRPLPSVAQFTYAVAGTNILIWSINHPGVGVSRFDVSHPEKGWTQLNSDLGDCIPSLGRAQILFLKLHPDRVRDRGFLMFSLTAYHGKPNLQVFIVSHDCDSLKPIDSVPLPKMALDSGASESHFFHIQGQKFGLALFRPKWLYGANCIEKVRVAVITYEYQVITTHDDHYDAPAMLYNWLVSMCCNYLASYCKYFCLYITIFSLAYICHLHPKSIAIDHLLRSSRTILNMKLPEQPTYPLKGGSKRQCIAW</sequence>
<gene>
    <name evidence="1" type="ORF">M0R45_018464</name>
</gene>
<name>A0AAW1X494_RUBAR</name>
<accession>A0AAW1X494</accession>
<evidence type="ECO:0000313" key="2">
    <source>
        <dbReference type="Proteomes" id="UP001457282"/>
    </source>
</evidence>
<keyword evidence="2" id="KW-1185">Reference proteome</keyword>
<protein>
    <submittedName>
        <fullName evidence="1">Uncharacterized protein</fullName>
    </submittedName>
</protein>
<reference evidence="1 2" key="1">
    <citation type="journal article" date="2023" name="G3 (Bethesda)">
        <title>A chromosome-length genome assembly and annotation of blackberry (Rubus argutus, cv. 'Hillquist').</title>
        <authorList>
            <person name="Bruna T."/>
            <person name="Aryal R."/>
            <person name="Dudchenko O."/>
            <person name="Sargent D.J."/>
            <person name="Mead D."/>
            <person name="Buti M."/>
            <person name="Cavallini A."/>
            <person name="Hytonen T."/>
            <person name="Andres J."/>
            <person name="Pham M."/>
            <person name="Weisz D."/>
            <person name="Mascagni F."/>
            <person name="Usai G."/>
            <person name="Natali L."/>
            <person name="Bassil N."/>
            <person name="Fernandez G.E."/>
            <person name="Lomsadze A."/>
            <person name="Armour M."/>
            <person name="Olukolu B."/>
            <person name="Poorten T."/>
            <person name="Britton C."/>
            <person name="Davik J."/>
            <person name="Ashrafi H."/>
            <person name="Aiden E.L."/>
            <person name="Borodovsky M."/>
            <person name="Worthington M."/>
        </authorList>
    </citation>
    <scope>NUCLEOTIDE SEQUENCE [LARGE SCALE GENOMIC DNA]</scope>
    <source>
        <strain evidence="1">PI 553951</strain>
    </source>
</reference>
<evidence type="ECO:0000313" key="1">
    <source>
        <dbReference type="EMBL" id="KAK9931173.1"/>
    </source>
</evidence>